<feature type="domain" description="HTH cro/C1-type" evidence="1">
    <location>
        <begin position="19"/>
        <end position="63"/>
    </location>
</feature>
<reference evidence="2 3" key="1">
    <citation type="journal article" date="2020" name="Microorganisms">
        <title>Osmotic Adaptation and Compatible Solute Biosynthesis of Phototrophic Bacteria as Revealed from Genome Analyses.</title>
        <authorList>
            <person name="Imhoff J.F."/>
            <person name="Rahn T."/>
            <person name="Kunzel S."/>
            <person name="Keller A."/>
            <person name="Neulinger S.C."/>
        </authorList>
    </citation>
    <scope>NUCLEOTIDE SEQUENCE [LARGE SCALE GENOMIC DNA]</scope>
    <source>
        <strain evidence="2 3">DSM 9895</strain>
    </source>
</reference>
<proteinExistence type="predicted"/>
<accession>A0ABS1DEX6</accession>
<dbReference type="CDD" id="cd00093">
    <property type="entry name" value="HTH_XRE"/>
    <property type="match status" value="1"/>
</dbReference>
<dbReference type="RefSeq" id="WP_200340994.1">
    <property type="nucleotide sequence ID" value="NZ_NRRL01000028.1"/>
</dbReference>
<dbReference type="InterPro" id="IPR010982">
    <property type="entry name" value="Lambda_DNA-bd_dom_sf"/>
</dbReference>
<evidence type="ECO:0000313" key="3">
    <source>
        <dbReference type="Proteomes" id="UP001296873"/>
    </source>
</evidence>
<dbReference type="Proteomes" id="UP001296873">
    <property type="component" value="Unassembled WGS sequence"/>
</dbReference>
<name>A0ABS1DEX6_9PROT</name>
<dbReference type="EMBL" id="NRRL01000028">
    <property type="protein sequence ID" value="MBK1668672.1"/>
    <property type="molecule type" value="Genomic_DNA"/>
</dbReference>
<evidence type="ECO:0000259" key="1">
    <source>
        <dbReference type="PROSITE" id="PS50943"/>
    </source>
</evidence>
<evidence type="ECO:0000313" key="2">
    <source>
        <dbReference type="EMBL" id="MBK1668672.1"/>
    </source>
</evidence>
<organism evidence="2 3">
    <name type="scientific">Rhodovibrio sodomensis</name>
    <dbReference type="NCBI Taxonomy" id="1088"/>
    <lineage>
        <taxon>Bacteria</taxon>
        <taxon>Pseudomonadati</taxon>
        <taxon>Pseudomonadota</taxon>
        <taxon>Alphaproteobacteria</taxon>
        <taxon>Rhodospirillales</taxon>
        <taxon>Rhodovibrionaceae</taxon>
        <taxon>Rhodovibrio</taxon>
    </lineage>
</organism>
<dbReference type="Pfam" id="PF13443">
    <property type="entry name" value="HTH_26"/>
    <property type="match status" value="1"/>
</dbReference>
<dbReference type="SUPFAM" id="SSF47413">
    <property type="entry name" value="lambda repressor-like DNA-binding domains"/>
    <property type="match status" value="1"/>
</dbReference>
<comment type="caution">
    <text evidence="2">The sequence shown here is derived from an EMBL/GenBank/DDBJ whole genome shotgun (WGS) entry which is preliminary data.</text>
</comment>
<protein>
    <recommendedName>
        <fullName evidence="1">HTH cro/C1-type domain-containing protein</fullName>
    </recommendedName>
</protein>
<dbReference type="InterPro" id="IPR001387">
    <property type="entry name" value="Cro/C1-type_HTH"/>
</dbReference>
<keyword evidence="3" id="KW-1185">Reference proteome</keyword>
<dbReference type="Gene3D" id="1.10.260.40">
    <property type="entry name" value="lambda repressor-like DNA-binding domains"/>
    <property type="match status" value="1"/>
</dbReference>
<gene>
    <name evidence="2" type="ORF">CKO28_11600</name>
</gene>
<sequence>MSEPPWAANLRYLCGFYPSISEVCRRLGINRQQFNKYLSGQVRPSRHNRRRLADFFGIQPDDLDLPPARFAELAAAPGSARGVSLGRQGPLGVYARLVERSRGGLDRYLGYYLRIAYACGYPGYVTVSLAAIGRHGDEYTWKTMEAIRPPRPGATRTVMKYEGSALLLGDRIYVIEHESLLGSSITQLILYPSYENPITVVIGIQTGAPTVRGRKPTAGKVLLKYLGRTPDLRAALGSCGIFELESERLDPAIRTRVRDDLGDRGDLLEVDEL</sequence>
<dbReference type="PROSITE" id="PS50943">
    <property type="entry name" value="HTH_CROC1"/>
    <property type="match status" value="1"/>
</dbReference>